<keyword evidence="9 11" id="KW-0413">Isomerase</keyword>
<dbReference type="Gene3D" id="3.20.20.70">
    <property type="entry name" value="Aldolase class I"/>
    <property type="match status" value="1"/>
</dbReference>
<feature type="binding site" evidence="11">
    <location>
        <position position="109"/>
    </location>
    <ligand>
        <name>FMN</name>
        <dbReference type="ChEBI" id="CHEBI:58210"/>
    </ligand>
</feature>
<keyword evidence="14" id="KW-1185">Reference proteome</keyword>
<dbReference type="PANTHER" id="PTHR43665">
    <property type="entry name" value="ISOPENTENYL-DIPHOSPHATE DELTA-ISOMERASE"/>
    <property type="match status" value="1"/>
</dbReference>
<dbReference type="Pfam" id="PF01070">
    <property type="entry name" value="FMN_dh"/>
    <property type="match status" value="1"/>
</dbReference>
<reference evidence="14" key="1">
    <citation type="journal article" date="2019" name="Int. J. Syst. Evol. Microbiol.">
        <title>The Global Catalogue of Microorganisms (GCM) 10K type strain sequencing project: providing services to taxonomists for standard genome sequencing and annotation.</title>
        <authorList>
            <consortium name="The Broad Institute Genomics Platform"/>
            <consortium name="The Broad Institute Genome Sequencing Center for Infectious Disease"/>
            <person name="Wu L."/>
            <person name="Ma J."/>
        </authorList>
    </citation>
    <scope>NUCLEOTIDE SEQUENCE [LARGE SCALE GENOMIC DNA]</scope>
    <source>
        <strain evidence="14">KCTC 12907</strain>
    </source>
</reference>
<dbReference type="RefSeq" id="WP_378046955.1">
    <property type="nucleotide sequence ID" value="NZ_JBHMDN010000012.1"/>
</dbReference>
<dbReference type="InterPro" id="IPR000262">
    <property type="entry name" value="FMN-dep_DH"/>
</dbReference>
<comment type="similarity">
    <text evidence="11">Belongs to the IPP isomerase type 2 family.</text>
</comment>
<keyword evidence="7 11" id="KW-0521">NADP</keyword>
<feature type="domain" description="FMN-dependent dehydrogenase" evidence="12">
    <location>
        <begin position="188"/>
        <end position="346"/>
    </location>
</feature>
<name>A0ABW2F502_9BACL</name>
<comment type="catalytic activity">
    <reaction evidence="11">
        <text>isopentenyl diphosphate = dimethylallyl diphosphate</text>
        <dbReference type="Rhea" id="RHEA:23284"/>
        <dbReference type="ChEBI" id="CHEBI:57623"/>
        <dbReference type="ChEBI" id="CHEBI:128769"/>
        <dbReference type="EC" id="5.3.3.2"/>
    </reaction>
</comment>
<feature type="binding site" evidence="11">
    <location>
        <position position="78"/>
    </location>
    <ligand>
        <name>FMN</name>
        <dbReference type="ChEBI" id="CHEBI:58210"/>
    </ligand>
</feature>
<evidence type="ECO:0000313" key="14">
    <source>
        <dbReference type="Proteomes" id="UP001596378"/>
    </source>
</evidence>
<dbReference type="InterPro" id="IPR011179">
    <property type="entry name" value="IPdP_isomerase"/>
</dbReference>
<evidence type="ECO:0000256" key="10">
    <source>
        <dbReference type="ARBA" id="ARBA00025810"/>
    </source>
</evidence>
<comment type="caution">
    <text evidence="13">The sequence shown here is derived from an EMBL/GenBank/DDBJ whole genome shotgun (WGS) entry which is preliminary data.</text>
</comment>
<dbReference type="Proteomes" id="UP001596378">
    <property type="component" value="Unassembled WGS sequence"/>
</dbReference>
<feature type="binding site" evidence="11">
    <location>
        <position position="172"/>
    </location>
    <ligand>
        <name>substrate</name>
    </ligand>
</feature>
<dbReference type="EMBL" id="JBHTAI010000001">
    <property type="protein sequence ID" value="MFC7147094.1"/>
    <property type="molecule type" value="Genomic_DNA"/>
</dbReference>
<dbReference type="NCBIfam" id="TIGR02151">
    <property type="entry name" value="IPP_isom_2"/>
    <property type="match status" value="1"/>
</dbReference>
<evidence type="ECO:0000256" key="4">
    <source>
        <dbReference type="ARBA" id="ARBA00022643"/>
    </source>
</evidence>
<keyword evidence="4 11" id="KW-0288">FMN</keyword>
<keyword evidence="3 11" id="KW-0285">Flavoprotein</keyword>
<feature type="binding site" evidence="11">
    <location>
        <position position="234"/>
    </location>
    <ligand>
        <name>FMN</name>
        <dbReference type="ChEBI" id="CHEBI:58210"/>
    </ligand>
</feature>
<gene>
    <name evidence="11 13" type="primary">fni</name>
    <name evidence="13" type="ORF">ACFQMJ_00990</name>
</gene>
<comment type="cofactor">
    <cofactor evidence="1 11">
        <name>FMN</name>
        <dbReference type="ChEBI" id="CHEBI:58210"/>
    </cofactor>
</comment>
<comment type="function">
    <text evidence="11">Involved in the biosynthesis of isoprenoids. Catalyzes the 1,3-allylic rearrangement of the homoallylic substrate isopentenyl (IPP) to its allylic isomer, dimethylallyl diphosphate (DMAPP).</text>
</comment>
<evidence type="ECO:0000313" key="13">
    <source>
        <dbReference type="EMBL" id="MFC7147094.1"/>
    </source>
</evidence>
<evidence type="ECO:0000256" key="2">
    <source>
        <dbReference type="ARBA" id="ARBA00022490"/>
    </source>
</evidence>
<comment type="caution">
    <text evidence="11">Lacks conserved residue(s) required for the propagation of feature annotation.</text>
</comment>
<evidence type="ECO:0000256" key="8">
    <source>
        <dbReference type="ARBA" id="ARBA00023229"/>
    </source>
</evidence>
<evidence type="ECO:0000256" key="5">
    <source>
        <dbReference type="ARBA" id="ARBA00022723"/>
    </source>
</evidence>
<feature type="binding site" evidence="11">
    <location>
        <position position="173"/>
    </location>
    <ligand>
        <name>Mg(2+)</name>
        <dbReference type="ChEBI" id="CHEBI:18420"/>
    </ligand>
</feature>
<feature type="binding site" evidence="11">
    <location>
        <position position="137"/>
    </location>
    <ligand>
        <name>FMN</name>
        <dbReference type="ChEBI" id="CHEBI:58210"/>
    </ligand>
</feature>
<comment type="subunit">
    <text evidence="10 11">Homooctamer. Dimer of tetramers.</text>
</comment>
<dbReference type="InterPro" id="IPR013785">
    <property type="entry name" value="Aldolase_TIM"/>
</dbReference>
<dbReference type="CDD" id="cd02811">
    <property type="entry name" value="IDI-2_FMN"/>
    <property type="match status" value="1"/>
</dbReference>
<feature type="binding site" evidence="11">
    <location>
        <begin position="109"/>
        <end position="111"/>
    </location>
    <ligand>
        <name>substrate</name>
    </ligand>
</feature>
<evidence type="ECO:0000256" key="9">
    <source>
        <dbReference type="ARBA" id="ARBA00023235"/>
    </source>
</evidence>
<organism evidence="13 14">
    <name type="scientific">Cohnella cellulosilytica</name>
    <dbReference type="NCBI Taxonomy" id="986710"/>
    <lineage>
        <taxon>Bacteria</taxon>
        <taxon>Bacillati</taxon>
        <taxon>Bacillota</taxon>
        <taxon>Bacilli</taxon>
        <taxon>Bacillales</taxon>
        <taxon>Paenibacillaceae</taxon>
        <taxon>Cohnella</taxon>
    </lineage>
</organism>
<sequence length="355" mass="38284">MDDGKVEAADQNPETEIKRRKQEHIEICLREDVDGWGEGTGFDRYRFRHLALPELDFADIRLNSSFLGRNLKAPFVVSSMTGGTDEAGRINLRLAEAAQRHGWAMGLGSLRAAIEAPDSAASYRVRQVAPDVPLLANLGAVQLNYGYGIAECRRAVEMTGADALVLHLNGMQEVFQDGGNTAFRGLARRISELCREADFPVGVKEVGMGIDGDTVRTLADLGVAFVDVAGAGGTSWIKVEKYRTKDRLRETAADAFEEWGNPTAECIREAREAAPDMTIVASGGMTNGVEAAKALALGADAVAFGKALLAPALDSADKLDELFARLEFELKAAMFGIGAGSLAELRGTRRLIRRN</sequence>
<protein>
    <recommendedName>
        <fullName evidence="11">Isopentenyl-diphosphate delta-isomerase</fullName>
        <shortName evidence="11">IPP isomerase</shortName>
        <ecNumber evidence="11">5.3.3.2</ecNumber>
    </recommendedName>
    <alternativeName>
        <fullName evidence="11">Isopentenyl diphosphate:dimethylallyl diphosphate isomerase</fullName>
    </alternativeName>
    <alternativeName>
        <fullName evidence="11">Isopentenyl pyrophosphate isomerase</fullName>
    </alternativeName>
    <alternativeName>
        <fullName evidence="11">Type 2 isopentenyl diphosphate isomerase</fullName>
        <shortName evidence="11">IDI-2</shortName>
    </alternativeName>
</protein>
<accession>A0ABW2F502</accession>
<dbReference type="PANTHER" id="PTHR43665:SF1">
    <property type="entry name" value="ISOPENTENYL-DIPHOSPHATE DELTA-ISOMERASE"/>
    <property type="match status" value="1"/>
</dbReference>
<proteinExistence type="inferred from homology"/>
<evidence type="ECO:0000256" key="11">
    <source>
        <dbReference type="HAMAP-Rule" id="MF_00354"/>
    </source>
</evidence>
<comment type="cofactor">
    <cofactor evidence="11">
        <name>Mg(2+)</name>
        <dbReference type="ChEBI" id="CHEBI:18420"/>
    </cofactor>
</comment>
<dbReference type="PIRSF" id="PIRSF003314">
    <property type="entry name" value="IPP_isomerase"/>
    <property type="match status" value="1"/>
</dbReference>
<dbReference type="SUPFAM" id="SSF51395">
    <property type="entry name" value="FMN-linked oxidoreductases"/>
    <property type="match status" value="1"/>
</dbReference>
<comment type="cofactor">
    <cofactor evidence="11">
        <name>NADPH</name>
        <dbReference type="ChEBI" id="CHEBI:57783"/>
    </cofactor>
</comment>
<keyword evidence="2 11" id="KW-0963">Cytoplasm</keyword>
<comment type="subcellular location">
    <subcellularLocation>
        <location evidence="11">Cytoplasm</location>
    </subcellularLocation>
</comment>
<dbReference type="GO" id="GO:0004452">
    <property type="term" value="F:isopentenyl-diphosphate delta-isomerase activity"/>
    <property type="evidence" value="ECO:0007669"/>
    <property type="project" value="UniProtKB-EC"/>
</dbReference>
<feature type="binding site" evidence="11">
    <location>
        <position position="204"/>
    </location>
    <ligand>
        <name>FMN</name>
        <dbReference type="ChEBI" id="CHEBI:58210"/>
    </ligand>
</feature>
<keyword evidence="6 11" id="KW-0460">Magnesium</keyword>
<evidence type="ECO:0000256" key="7">
    <source>
        <dbReference type="ARBA" id="ARBA00022857"/>
    </source>
</evidence>
<evidence type="ECO:0000256" key="3">
    <source>
        <dbReference type="ARBA" id="ARBA00022630"/>
    </source>
</evidence>
<evidence type="ECO:0000259" key="12">
    <source>
        <dbReference type="Pfam" id="PF01070"/>
    </source>
</evidence>
<evidence type="ECO:0000256" key="1">
    <source>
        <dbReference type="ARBA" id="ARBA00001917"/>
    </source>
</evidence>
<dbReference type="EC" id="5.3.3.2" evidence="11"/>
<feature type="binding site" evidence="11">
    <location>
        <begin position="20"/>
        <end position="21"/>
    </location>
    <ligand>
        <name>substrate</name>
    </ligand>
</feature>
<dbReference type="HAMAP" id="MF_00354">
    <property type="entry name" value="Idi_2"/>
    <property type="match status" value="1"/>
</dbReference>
<evidence type="ECO:0000256" key="6">
    <source>
        <dbReference type="ARBA" id="ARBA00022842"/>
    </source>
</evidence>
<keyword evidence="5 11" id="KW-0479">Metal-binding</keyword>
<keyword evidence="8 11" id="KW-0414">Isoprene biosynthesis</keyword>
<feature type="binding site" evidence="11">
    <location>
        <begin position="79"/>
        <end position="81"/>
    </location>
    <ligand>
        <name>FMN</name>
        <dbReference type="ChEBI" id="CHEBI:58210"/>
    </ligand>
</feature>